<organism evidence="3 4">
    <name type="scientific">Neisseria lisongii</name>
    <dbReference type="NCBI Taxonomy" id="2912188"/>
    <lineage>
        <taxon>Bacteria</taxon>
        <taxon>Pseudomonadati</taxon>
        <taxon>Pseudomonadota</taxon>
        <taxon>Betaproteobacteria</taxon>
        <taxon>Neisseriales</taxon>
        <taxon>Neisseriaceae</taxon>
        <taxon>Neisseria</taxon>
    </lineage>
</organism>
<dbReference type="Pfam" id="PF08750">
    <property type="entry name" value="CNP1"/>
    <property type="match status" value="1"/>
</dbReference>
<accession>A0AAW5ACL4</accession>
<dbReference type="AlphaFoldDB" id="A0AAW5ACL4"/>
<feature type="signal peptide" evidence="1">
    <location>
        <begin position="1"/>
        <end position="19"/>
    </location>
</feature>
<evidence type="ECO:0000259" key="2">
    <source>
        <dbReference type="Pfam" id="PF08750"/>
    </source>
</evidence>
<dbReference type="RefSeq" id="WP_237092635.1">
    <property type="nucleotide sequence ID" value="NZ_JAKKDL010000003.1"/>
</dbReference>
<feature type="domain" description="CNP1-like uncharacterised" evidence="2">
    <location>
        <begin position="42"/>
        <end position="188"/>
    </location>
</feature>
<name>A0AAW5ACL4_9NEIS</name>
<protein>
    <submittedName>
        <fullName evidence="3">CNP1-like family protein</fullName>
    </submittedName>
</protein>
<evidence type="ECO:0000313" key="4">
    <source>
        <dbReference type="Proteomes" id="UP001201397"/>
    </source>
</evidence>
<comment type="caution">
    <text evidence="3">The sequence shown here is derived from an EMBL/GenBank/DDBJ whole genome shotgun (WGS) entry which is preliminary data.</text>
</comment>
<evidence type="ECO:0000313" key="3">
    <source>
        <dbReference type="EMBL" id="MCF7529426.1"/>
    </source>
</evidence>
<dbReference type="Proteomes" id="UP001201397">
    <property type="component" value="Unassembled WGS sequence"/>
</dbReference>
<evidence type="ECO:0000256" key="1">
    <source>
        <dbReference type="SAM" id="SignalP"/>
    </source>
</evidence>
<keyword evidence="1" id="KW-0732">Signal</keyword>
<feature type="chain" id="PRO_5043879430" evidence="1">
    <location>
        <begin position="20"/>
        <end position="204"/>
    </location>
</feature>
<dbReference type="EMBL" id="JAKKDL010000003">
    <property type="protein sequence ID" value="MCF7529426.1"/>
    <property type="molecule type" value="Genomic_DNA"/>
</dbReference>
<reference evidence="3" key="1">
    <citation type="submission" date="2022-01" db="EMBL/GenBank/DDBJ databases">
        <title>Neisseria sp. ZJ104.</title>
        <authorList>
            <person name="Yang C."/>
        </authorList>
    </citation>
    <scope>NUCLEOTIDE SEQUENCE</scope>
    <source>
        <strain evidence="3">ZJ104</strain>
    </source>
</reference>
<gene>
    <name evidence="3" type="ORF">L4H06_04150</name>
</gene>
<proteinExistence type="predicted"/>
<dbReference type="InterPro" id="IPR014861">
    <property type="entry name" value="CNP1-like_dom"/>
</dbReference>
<sequence length="204" mass="22717">MCRFSLFALALLTAAPAMAVNFSEKDTLVNTRYRETDAEKAARIFEEQQTELPPLPDTAQGNWLEVYVGEDYGKTALILTDSIRVMPSPDSSIRYVLNVRSSQGYDNLTAEGLFCAKSSFQFGGDKRSSYKIFGFGDTANKRWIQPRNNEWKLIGSALGRNDRLHGAIYEALCSDGAPADVATVIDRLQQRAGRYAPSMIRSDK</sequence>